<feature type="chain" id="PRO_5017725640" evidence="1">
    <location>
        <begin position="25"/>
        <end position="182"/>
    </location>
</feature>
<dbReference type="PIRSF" id="PIRSF004982">
    <property type="entry name" value="SlP"/>
    <property type="match status" value="1"/>
</dbReference>
<feature type="signal peptide" evidence="1">
    <location>
        <begin position="1"/>
        <end position="24"/>
    </location>
</feature>
<dbReference type="RefSeq" id="WP_116649143.1">
    <property type="nucleotide sequence ID" value="NZ_QUZK01000003.1"/>
</dbReference>
<keyword evidence="1" id="KW-0732">Signal</keyword>
<reference evidence="2 3" key="1">
    <citation type="submission" date="2018-08" db="EMBL/GenBank/DDBJ databases">
        <title>Wenzhouxiangella salilacus sp. nov., a novel bacterium isolated from a saline lake in Xinjiang Province, China.</title>
        <authorList>
            <person name="Han S."/>
        </authorList>
    </citation>
    <scope>NUCLEOTIDE SEQUENCE [LARGE SCALE GENOMIC DNA]</scope>
    <source>
        <strain evidence="2 3">XDB06</strain>
    </source>
</reference>
<protein>
    <submittedName>
        <fullName evidence="2">Slp family lipoprotein</fullName>
    </submittedName>
</protein>
<dbReference type="GO" id="GO:0019867">
    <property type="term" value="C:outer membrane"/>
    <property type="evidence" value="ECO:0007669"/>
    <property type="project" value="InterPro"/>
</dbReference>
<comment type="caution">
    <text evidence="2">The sequence shown here is derived from an EMBL/GenBank/DDBJ whole genome shotgun (WGS) entry which is preliminary data.</text>
</comment>
<organism evidence="2 3">
    <name type="scientific">Wenzhouxiangella sediminis</name>
    <dbReference type="NCBI Taxonomy" id="1792836"/>
    <lineage>
        <taxon>Bacteria</taxon>
        <taxon>Pseudomonadati</taxon>
        <taxon>Pseudomonadota</taxon>
        <taxon>Gammaproteobacteria</taxon>
        <taxon>Chromatiales</taxon>
        <taxon>Wenzhouxiangellaceae</taxon>
        <taxon>Wenzhouxiangella</taxon>
    </lineage>
</organism>
<dbReference type="OrthoDB" id="5295757at2"/>
<evidence type="ECO:0000256" key="1">
    <source>
        <dbReference type="SAM" id="SignalP"/>
    </source>
</evidence>
<proteinExistence type="predicted"/>
<gene>
    <name evidence="2" type="ORF">DZC52_00390</name>
</gene>
<dbReference type="InterPro" id="IPR004658">
    <property type="entry name" value="OMP_Slp"/>
</dbReference>
<dbReference type="AlphaFoldDB" id="A0A3E1KCR8"/>
<dbReference type="EMBL" id="QUZK01000003">
    <property type="protein sequence ID" value="RFF32829.1"/>
    <property type="molecule type" value="Genomic_DNA"/>
</dbReference>
<sequence>MKAIRLALPAIALAALLASGCATVPEPLGGEYPPLTPEQSGDQHVGQRVRWGGSIVDTRPGKAETCIEILARSLDDSARPRGGDANQGRFLACREGFEDPAVFEGGRDITVVGTLTGFVEGRIGEFRYVYPRVAADTLFLWGEERPVRYYHDPWFYDPWWPYARFPWSHSRWHFSGHIIITD</sequence>
<keyword evidence="2" id="KW-0449">Lipoprotein</keyword>
<keyword evidence="3" id="KW-1185">Reference proteome</keyword>
<dbReference type="NCBIfam" id="TIGR00752">
    <property type="entry name" value="slp"/>
    <property type="match status" value="1"/>
</dbReference>
<evidence type="ECO:0000313" key="2">
    <source>
        <dbReference type="EMBL" id="RFF32829.1"/>
    </source>
</evidence>
<evidence type="ECO:0000313" key="3">
    <source>
        <dbReference type="Proteomes" id="UP000260351"/>
    </source>
</evidence>
<dbReference type="PANTHER" id="PTHR37530">
    <property type="entry name" value="OUTER MEMBRANE PROTEIN SLP"/>
    <property type="match status" value="1"/>
</dbReference>
<dbReference type="PANTHER" id="PTHR37530:SF1">
    <property type="entry name" value="OUTER MEMBRANE PROTEIN SLP"/>
    <property type="match status" value="1"/>
</dbReference>
<accession>A0A3E1KCR8</accession>
<dbReference type="Pfam" id="PF03843">
    <property type="entry name" value="Slp"/>
    <property type="match status" value="1"/>
</dbReference>
<name>A0A3E1KCR8_9GAMM</name>
<dbReference type="PROSITE" id="PS51257">
    <property type="entry name" value="PROKAR_LIPOPROTEIN"/>
    <property type="match status" value="1"/>
</dbReference>
<dbReference type="Proteomes" id="UP000260351">
    <property type="component" value="Unassembled WGS sequence"/>
</dbReference>